<proteinExistence type="predicted"/>
<protein>
    <submittedName>
        <fullName evidence="1">Uncharacterized protein</fullName>
    </submittedName>
</protein>
<dbReference type="EMBL" id="FNJC01000004">
    <property type="protein sequence ID" value="SDP39937.1"/>
    <property type="molecule type" value="Genomic_DNA"/>
</dbReference>
<organism evidence="1 2">
    <name type="scientific">Filomicrobium insigne</name>
    <dbReference type="NCBI Taxonomy" id="418854"/>
    <lineage>
        <taxon>Bacteria</taxon>
        <taxon>Pseudomonadati</taxon>
        <taxon>Pseudomonadota</taxon>
        <taxon>Alphaproteobacteria</taxon>
        <taxon>Hyphomicrobiales</taxon>
        <taxon>Hyphomicrobiaceae</taxon>
        <taxon>Filomicrobium</taxon>
    </lineage>
</organism>
<keyword evidence="2" id="KW-1185">Reference proteome</keyword>
<dbReference type="RefSeq" id="WP_090229640.1">
    <property type="nucleotide sequence ID" value="NZ_FNJC01000004.1"/>
</dbReference>
<name>A0A1H0SE19_9HYPH</name>
<evidence type="ECO:0000313" key="2">
    <source>
        <dbReference type="Proteomes" id="UP000198795"/>
    </source>
</evidence>
<sequence>MTGFVILAACLALANAAIGQIDEACVIWLAVIILSMSTGARSELWGGFLKGYYGARKSPVRERRVEDVHSRASDADGIRAMRLRLRRLGRDDGAFSDSDVLGLIKAVDAFLAHGELCRVALGDGRQIEITWRTQIVTTDHKARGNGR</sequence>
<evidence type="ECO:0000313" key="1">
    <source>
        <dbReference type="EMBL" id="SDP39937.1"/>
    </source>
</evidence>
<dbReference type="Proteomes" id="UP000198795">
    <property type="component" value="Unassembled WGS sequence"/>
</dbReference>
<accession>A0A1H0SE19</accession>
<reference evidence="1 2" key="1">
    <citation type="submission" date="2016-10" db="EMBL/GenBank/DDBJ databases">
        <authorList>
            <person name="Varghese N."/>
            <person name="Submissions S."/>
        </authorList>
    </citation>
    <scope>NUCLEOTIDE SEQUENCE [LARGE SCALE GENOMIC DNA]</scope>
    <source>
        <strain evidence="1 2">CGMCC 1.6497</strain>
    </source>
</reference>
<comment type="caution">
    <text evidence="1">The sequence shown here is derived from an EMBL/GenBank/DDBJ whole genome shotgun (WGS) entry which is preliminary data.</text>
</comment>
<gene>
    <name evidence="1" type="ORF">SAMN04488061_2855</name>
</gene>